<evidence type="ECO:0000313" key="2">
    <source>
        <dbReference type="Proteomes" id="UP001211005"/>
    </source>
</evidence>
<dbReference type="Proteomes" id="UP001211005">
    <property type="component" value="Chromosome"/>
</dbReference>
<proteinExistence type="predicted"/>
<dbReference type="EMBL" id="CP114767">
    <property type="protein sequence ID" value="WBA42240.1"/>
    <property type="molecule type" value="Genomic_DNA"/>
</dbReference>
<dbReference type="RefSeq" id="WP_269560299.1">
    <property type="nucleotide sequence ID" value="NZ_CP114767.1"/>
</dbReference>
<protein>
    <recommendedName>
        <fullName evidence="3">DUF2617 family protein</fullName>
    </recommendedName>
</protein>
<reference evidence="1 2" key="1">
    <citation type="submission" date="2022-12" db="EMBL/GenBank/DDBJ databases">
        <title>Hymenobacter canadensis sp. nov. isolated from lake water of the Cambridge Bay, Canada.</title>
        <authorList>
            <person name="Kim W.H."/>
            <person name="Lee Y.M."/>
        </authorList>
    </citation>
    <scope>NUCLEOTIDE SEQUENCE [LARGE SCALE GENOMIC DNA]</scope>
    <source>
        <strain evidence="1 2">PAMC 29467</strain>
    </source>
</reference>
<accession>A0ABY7LU63</accession>
<organism evidence="1 2">
    <name type="scientific">Hymenobacter canadensis</name>
    <dbReference type="NCBI Taxonomy" id="2999067"/>
    <lineage>
        <taxon>Bacteria</taxon>
        <taxon>Pseudomonadati</taxon>
        <taxon>Bacteroidota</taxon>
        <taxon>Cytophagia</taxon>
        <taxon>Cytophagales</taxon>
        <taxon>Hymenobacteraceae</taxon>
        <taxon>Hymenobacter</taxon>
    </lineage>
</organism>
<name>A0ABY7LU63_9BACT</name>
<evidence type="ECO:0000313" key="1">
    <source>
        <dbReference type="EMBL" id="WBA42240.1"/>
    </source>
</evidence>
<evidence type="ECO:0008006" key="3">
    <source>
        <dbReference type="Google" id="ProtNLM"/>
    </source>
</evidence>
<sequence>MNPAYLPVAALPPVVLGVALTIGLHEGLRRSLHTAFGLKTRAINLRIDPSMDLIFLCEVTLPGTLACLSSLTRPGITAVTLRQAHLEWQPDPEHPIGRGTSTLAALESGSCFLTANTRKIAIASFSAADVHPTRVNMELQGRPNLLEYLRSDWFTLEISGTNRRRLTRPLGFSAVLEFDLQMSPEPVGE</sequence>
<keyword evidence="2" id="KW-1185">Reference proteome</keyword>
<gene>
    <name evidence="1" type="ORF">O3303_01480</name>
</gene>